<feature type="domain" description="Myb-like" evidence="8">
    <location>
        <begin position="161"/>
        <end position="207"/>
    </location>
</feature>
<feature type="domain" description="HTH myb-type" evidence="9">
    <location>
        <begin position="161"/>
        <end position="216"/>
    </location>
</feature>
<dbReference type="SUPFAM" id="SSF46689">
    <property type="entry name" value="Homeodomain-like"/>
    <property type="match status" value="2"/>
</dbReference>
<evidence type="ECO:0000256" key="4">
    <source>
        <dbReference type="ARBA" id="ARBA00023125"/>
    </source>
</evidence>
<evidence type="ECO:0000256" key="3">
    <source>
        <dbReference type="ARBA" id="ARBA00023015"/>
    </source>
</evidence>
<evidence type="ECO:0000256" key="5">
    <source>
        <dbReference type="ARBA" id="ARBA00023163"/>
    </source>
</evidence>
<dbReference type="GO" id="GO:0042795">
    <property type="term" value="P:snRNA transcription by RNA polymerase II"/>
    <property type="evidence" value="ECO:0007669"/>
    <property type="project" value="TreeGrafter"/>
</dbReference>
<keyword evidence="3" id="KW-0805">Transcription regulation</keyword>
<dbReference type="Pfam" id="PF13921">
    <property type="entry name" value="Myb_DNA-bind_6"/>
    <property type="match status" value="1"/>
</dbReference>
<evidence type="ECO:0000256" key="1">
    <source>
        <dbReference type="ARBA" id="ARBA00004123"/>
    </source>
</evidence>
<dbReference type="PROSITE" id="PS50090">
    <property type="entry name" value="MYB_LIKE"/>
    <property type="match status" value="2"/>
</dbReference>
<keyword evidence="5" id="KW-0804">Transcription</keyword>
<reference evidence="10 11" key="1">
    <citation type="submission" date="2024-01" db="EMBL/GenBank/DDBJ databases">
        <title>The genomes of 5 underutilized Papilionoideae crops provide insights into root nodulation and disease resistanc.</title>
        <authorList>
            <person name="Jiang F."/>
        </authorList>
    </citation>
    <scope>NUCLEOTIDE SEQUENCE [LARGE SCALE GENOMIC DNA]</scope>
    <source>
        <strain evidence="10">LVBAO_FW01</strain>
        <tissue evidence="10">Leaves</tissue>
    </source>
</reference>
<dbReference type="Proteomes" id="UP001367508">
    <property type="component" value="Unassembled WGS sequence"/>
</dbReference>
<keyword evidence="11" id="KW-1185">Reference proteome</keyword>
<feature type="domain" description="HTH myb-type" evidence="9">
    <location>
        <begin position="109"/>
        <end position="160"/>
    </location>
</feature>
<keyword evidence="4" id="KW-0238">DNA-binding</keyword>
<gene>
    <name evidence="10" type="ORF">VNO77_30574</name>
</gene>
<dbReference type="GO" id="GO:0005634">
    <property type="term" value="C:nucleus"/>
    <property type="evidence" value="ECO:0007669"/>
    <property type="project" value="UniProtKB-SubCell"/>
</dbReference>
<dbReference type="PANTHER" id="PTHR46621:SF1">
    <property type="entry name" value="SNRNA-ACTIVATING PROTEIN COMPLEX SUBUNIT 4"/>
    <property type="match status" value="1"/>
</dbReference>
<dbReference type="InterPro" id="IPR009057">
    <property type="entry name" value="Homeodomain-like_sf"/>
</dbReference>
<evidence type="ECO:0000313" key="11">
    <source>
        <dbReference type="Proteomes" id="UP001367508"/>
    </source>
</evidence>
<evidence type="ECO:0000259" key="9">
    <source>
        <dbReference type="PROSITE" id="PS51294"/>
    </source>
</evidence>
<dbReference type="PROSITE" id="PS51294">
    <property type="entry name" value="HTH_MYB"/>
    <property type="match status" value="2"/>
</dbReference>
<dbReference type="AlphaFoldDB" id="A0AAN9Q3B3"/>
<feature type="domain" description="Myb-like" evidence="8">
    <location>
        <begin position="109"/>
        <end position="160"/>
    </location>
</feature>
<sequence length="509" mass="58003">MFHTWAIGFEASRVRPWFHISFFANTGLDLGSANPNYFDLLKFHLCELSTHCPGFVIELLVEWELGYAFILVCQRTMDCGDRNIPAPSHGHVDGVQKVRPLHGRTTGPTRRSTKGQWTPEEDDILRKAVQRFKGKNWKKIAECFKDRTDVQCLHRWQKVLNPELVKGPWSKEEDEVIIELVNKYGPKKWSSIAQHLPGRIGKQCRERLLACHHELPFAIIMLSTFITLPLGPCLSCKFWCANLLVPLSPPCSCLHCSTWFLELDVRQTRVRADLVDPLFFDDFFSLKNYVPLWFPTSSIVVSLFQQPFILFWYCSVLSPLNSLHSCQLPLQKHYVLLIGIFPTMLLSSKLSCVLKLYFNSITLFFMHCLLSAGCTVGLIPLSSFKICAHLPVLAHHLTSCSKGFKDLGFSSHYSAQSRPFSACPKSSPNRTILHAELCHLHLQPWFGPWDLDVFTYEAFNSAIMAIVTSRLESTLAFIFLTLQWQSHPLSFWEGIASSSLLLASMGKNH</sequence>
<feature type="compositionally biased region" description="Polar residues" evidence="7">
    <location>
        <begin position="106"/>
        <end position="116"/>
    </location>
</feature>
<dbReference type="GO" id="GO:0042796">
    <property type="term" value="P:snRNA transcription by RNA polymerase III"/>
    <property type="evidence" value="ECO:0007669"/>
    <property type="project" value="TreeGrafter"/>
</dbReference>
<dbReference type="GO" id="GO:0000978">
    <property type="term" value="F:RNA polymerase II cis-regulatory region sequence-specific DNA binding"/>
    <property type="evidence" value="ECO:0007669"/>
    <property type="project" value="TreeGrafter"/>
</dbReference>
<dbReference type="GO" id="GO:0001006">
    <property type="term" value="F:RNA polymerase III type 3 promoter sequence-specific DNA binding"/>
    <property type="evidence" value="ECO:0007669"/>
    <property type="project" value="TreeGrafter"/>
</dbReference>
<dbReference type="EMBL" id="JAYMYQ010000007">
    <property type="protein sequence ID" value="KAK7320781.1"/>
    <property type="molecule type" value="Genomic_DNA"/>
</dbReference>
<keyword evidence="2" id="KW-0677">Repeat</keyword>
<protein>
    <submittedName>
        <fullName evidence="10">Uncharacterized protein</fullName>
    </submittedName>
</protein>
<proteinExistence type="predicted"/>
<dbReference type="SMART" id="SM00717">
    <property type="entry name" value="SANT"/>
    <property type="match status" value="2"/>
</dbReference>
<dbReference type="InterPro" id="IPR051575">
    <property type="entry name" value="Myb-like_DNA-bd"/>
</dbReference>
<feature type="region of interest" description="Disordered" evidence="7">
    <location>
        <begin position="99"/>
        <end position="118"/>
    </location>
</feature>
<evidence type="ECO:0000256" key="6">
    <source>
        <dbReference type="ARBA" id="ARBA00023242"/>
    </source>
</evidence>
<evidence type="ECO:0000313" key="10">
    <source>
        <dbReference type="EMBL" id="KAK7320781.1"/>
    </source>
</evidence>
<dbReference type="GO" id="GO:0019185">
    <property type="term" value="C:snRNA-activating protein complex"/>
    <property type="evidence" value="ECO:0007669"/>
    <property type="project" value="TreeGrafter"/>
</dbReference>
<dbReference type="PANTHER" id="PTHR46621">
    <property type="entry name" value="SNRNA-ACTIVATING PROTEIN COMPLEX SUBUNIT 4"/>
    <property type="match status" value="1"/>
</dbReference>
<dbReference type="InterPro" id="IPR017930">
    <property type="entry name" value="Myb_dom"/>
</dbReference>
<dbReference type="FunFam" id="1.10.10.60:FF:000010">
    <property type="entry name" value="Transcriptional activator Myb isoform A"/>
    <property type="match status" value="1"/>
</dbReference>
<dbReference type="FunFam" id="1.10.10.60:FF:000016">
    <property type="entry name" value="Transcriptional activator Myb isoform A"/>
    <property type="match status" value="1"/>
</dbReference>
<evidence type="ECO:0000256" key="7">
    <source>
        <dbReference type="SAM" id="MobiDB-lite"/>
    </source>
</evidence>
<comment type="caution">
    <text evidence="10">The sequence shown here is derived from an EMBL/GenBank/DDBJ whole genome shotgun (WGS) entry which is preliminary data.</text>
</comment>
<evidence type="ECO:0000259" key="8">
    <source>
        <dbReference type="PROSITE" id="PS50090"/>
    </source>
</evidence>
<dbReference type="InterPro" id="IPR001005">
    <property type="entry name" value="SANT/Myb"/>
</dbReference>
<accession>A0AAN9Q3B3</accession>
<dbReference type="Gene3D" id="1.10.10.60">
    <property type="entry name" value="Homeodomain-like"/>
    <property type="match status" value="2"/>
</dbReference>
<name>A0AAN9Q3B3_CANGL</name>
<keyword evidence="6" id="KW-0539">Nucleus</keyword>
<organism evidence="10 11">
    <name type="scientific">Canavalia gladiata</name>
    <name type="common">Sword bean</name>
    <name type="synonym">Dolichos gladiatus</name>
    <dbReference type="NCBI Taxonomy" id="3824"/>
    <lineage>
        <taxon>Eukaryota</taxon>
        <taxon>Viridiplantae</taxon>
        <taxon>Streptophyta</taxon>
        <taxon>Embryophyta</taxon>
        <taxon>Tracheophyta</taxon>
        <taxon>Spermatophyta</taxon>
        <taxon>Magnoliopsida</taxon>
        <taxon>eudicotyledons</taxon>
        <taxon>Gunneridae</taxon>
        <taxon>Pentapetalae</taxon>
        <taxon>rosids</taxon>
        <taxon>fabids</taxon>
        <taxon>Fabales</taxon>
        <taxon>Fabaceae</taxon>
        <taxon>Papilionoideae</taxon>
        <taxon>50 kb inversion clade</taxon>
        <taxon>NPAAA clade</taxon>
        <taxon>indigoferoid/millettioid clade</taxon>
        <taxon>Phaseoleae</taxon>
        <taxon>Canavalia</taxon>
    </lineage>
</organism>
<comment type="subcellular location">
    <subcellularLocation>
        <location evidence="1">Nucleus</location>
    </subcellularLocation>
</comment>
<dbReference type="CDD" id="cd00167">
    <property type="entry name" value="SANT"/>
    <property type="match status" value="2"/>
</dbReference>
<evidence type="ECO:0000256" key="2">
    <source>
        <dbReference type="ARBA" id="ARBA00022737"/>
    </source>
</evidence>